<feature type="transmembrane region" description="Helical" evidence="5">
    <location>
        <begin position="209"/>
        <end position="228"/>
    </location>
</feature>
<sequence length="593" mass="68511">MSVSKKITAYMEAVWSLDTRSLAVFRIGLASIILVDLVNRARDLTAHYADAGILPRATLWNWMYWYLSPHMISGSVYFEAALFLIAGCFAFLLLVGYKTRLATAATWFLLCSLLVRNPFVSNAGDGLLRLLLLWGIFLPLGASYAVDSILAPSKRPYQVYSVGSVALILQMVTMYVVTALLKTGVEWHADATAAYYALNYDQIVRPFGLFLRQFPTLLMVCTRLVFLLEQYGPLLFFVPFATAQIRMLGVVLFMLFHLSLTILFHLGGFPWVGLAGLAALIPGWFWDKVSLRLTQSEARMQARLYYDADCRFCRFSVVALETGLFLPDRMLEPAQLYPDVYEDMTREHSWILHDAKGRYTGFAAFVELCALSPVAWPLAGILRLRPVTLGGEMLYGFFAGHRPIWSRLVSRLRPSDPNRELGAFWQGVVVFMLVYGLFWSAGSFYKMREETLWFGYLTGLGQRWDMFAPFPTKDEGWYVMPARLKDGTTIDIWHEGEPVEWARPYMPDRYKNQHWQKYMEAFWKPYRRAYYPHFASYLCRTWNAQHPDEKKVIEVRLVFMLERTLPDYKQEPPERKDLYTYSCLEMREIQPSL</sequence>
<name>A0A1G2G3U0_9BACT</name>
<dbReference type="InterPro" id="IPR007263">
    <property type="entry name" value="DCC1-like"/>
</dbReference>
<dbReference type="PANTHER" id="PTHR39535">
    <property type="entry name" value="SPORULATION-DELAYING PROTEIN SDPB"/>
    <property type="match status" value="1"/>
</dbReference>
<dbReference type="InterPro" id="IPR011020">
    <property type="entry name" value="HTTM-like"/>
</dbReference>
<feature type="transmembrane region" description="Helical" evidence="5">
    <location>
        <begin position="235"/>
        <end position="256"/>
    </location>
</feature>
<evidence type="ECO:0000256" key="3">
    <source>
        <dbReference type="ARBA" id="ARBA00022989"/>
    </source>
</evidence>
<feature type="transmembrane region" description="Helical" evidence="5">
    <location>
        <begin position="126"/>
        <end position="147"/>
    </location>
</feature>
<feature type="transmembrane region" description="Helical" evidence="5">
    <location>
        <begin position="423"/>
        <end position="445"/>
    </location>
</feature>
<dbReference type="SMART" id="SM00752">
    <property type="entry name" value="HTTM"/>
    <property type="match status" value="1"/>
</dbReference>
<feature type="transmembrane region" description="Helical" evidence="5">
    <location>
        <begin position="262"/>
        <end position="286"/>
    </location>
</feature>
<feature type="transmembrane region" description="Helical" evidence="5">
    <location>
        <begin position="159"/>
        <end position="181"/>
    </location>
</feature>
<dbReference type="GO" id="GO:0012505">
    <property type="term" value="C:endomembrane system"/>
    <property type="evidence" value="ECO:0007669"/>
    <property type="project" value="UniProtKB-SubCell"/>
</dbReference>
<dbReference type="Proteomes" id="UP000177785">
    <property type="component" value="Unassembled WGS sequence"/>
</dbReference>
<gene>
    <name evidence="7" type="ORF">A2756_03440</name>
</gene>
<feature type="transmembrane region" description="Helical" evidence="5">
    <location>
        <begin position="21"/>
        <end position="38"/>
    </location>
</feature>
<dbReference type="Pfam" id="PF04134">
    <property type="entry name" value="DCC1-like"/>
    <property type="match status" value="1"/>
</dbReference>
<feature type="transmembrane region" description="Helical" evidence="5">
    <location>
        <begin position="359"/>
        <end position="379"/>
    </location>
</feature>
<dbReference type="EMBL" id="MHNL01000011">
    <property type="protein sequence ID" value="OGZ44899.1"/>
    <property type="molecule type" value="Genomic_DNA"/>
</dbReference>
<protein>
    <recommendedName>
        <fullName evidence="6">HTTM-like domain-containing protein</fullName>
    </recommendedName>
</protein>
<dbReference type="InterPro" id="IPR053934">
    <property type="entry name" value="HTTM_dom"/>
</dbReference>
<dbReference type="AlphaFoldDB" id="A0A1G2G3U0"/>
<evidence type="ECO:0000256" key="4">
    <source>
        <dbReference type="ARBA" id="ARBA00023136"/>
    </source>
</evidence>
<evidence type="ECO:0000313" key="8">
    <source>
        <dbReference type="Proteomes" id="UP000177785"/>
    </source>
</evidence>
<keyword evidence="4 5" id="KW-0472">Membrane</keyword>
<proteinExistence type="predicted"/>
<evidence type="ECO:0000256" key="2">
    <source>
        <dbReference type="ARBA" id="ARBA00022692"/>
    </source>
</evidence>
<comment type="caution">
    <text evidence="7">The sequence shown here is derived from an EMBL/GenBank/DDBJ whole genome shotgun (WGS) entry which is preliminary data.</text>
</comment>
<evidence type="ECO:0000313" key="7">
    <source>
        <dbReference type="EMBL" id="OGZ44899.1"/>
    </source>
</evidence>
<keyword evidence="3 5" id="KW-1133">Transmembrane helix</keyword>
<feature type="transmembrane region" description="Helical" evidence="5">
    <location>
        <begin position="101"/>
        <end position="120"/>
    </location>
</feature>
<feature type="transmembrane region" description="Helical" evidence="5">
    <location>
        <begin position="71"/>
        <end position="94"/>
    </location>
</feature>
<organism evidence="7 8">
    <name type="scientific">Candidatus Ryanbacteria bacterium RIFCSPHIGHO2_01_FULL_48_27</name>
    <dbReference type="NCBI Taxonomy" id="1802115"/>
    <lineage>
        <taxon>Bacteria</taxon>
        <taxon>Candidatus Ryaniibacteriota</taxon>
    </lineage>
</organism>
<dbReference type="STRING" id="1802115.A2756_03440"/>
<reference evidence="7 8" key="1">
    <citation type="journal article" date="2016" name="Nat. Commun.">
        <title>Thousands of microbial genomes shed light on interconnected biogeochemical processes in an aquifer system.</title>
        <authorList>
            <person name="Anantharaman K."/>
            <person name="Brown C.T."/>
            <person name="Hug L.A."/>
            <person name="Sharon I."/>
            <person name="Castelle C.J."/>
            <person name="Probst A.J."/>
            <person name="Thomas B.C."/>
            <person name="Singh A."/>
            <person name="Wilkins M.J."/>
            <person name="Karaoz U."/>
            <person name="Brodie E.L."/>
            <person name="Williams K.H."/>
            <person name="Hubbard S.S."/>
            <person name="Banfield J.F."/>
        </authorList>
    </citation>
    <scope>NUCLEOTIDE SEQUENCE [LARGE SCALE GENOMIC DNA]</scope>
</reference>
<comment type="subcellular location">
    <subcellularLocation>
        <location evidence="1">Endomembrane system</location>
        <topology evidence="1">Multi-pass membrane protein</topology>
    </subcellularLocation>
</comment>
<dbReference type="PANTHER" id="PTHR39535:SF2">
    <property type="entry name" value="HTTM DOMAIN-CONTAINING PROTEIN"/>
    <property type="match status" value="1"/>
</dbReference>
<accession>A0A1G2G3U0</accession>
<evidence type="ECO:0000259" key="6">
    <source>
        <dbReference type="SMART" id="SM00752"/>
    </source>
</evidence>
<dbReference type="InterPro" id="IPR052964">
    <property type="entry name" value="Sporulation_signal_mat"/>
</dbReference>
<dbReference type="GO" id="GO:0015035">
    <property type="term" value="F:protein-disulfide reductase activity"/>
    <property type="evidence" value="ECO:0007669"/>
    <property type="project" value="InterPro"/>
</dbReference>
<dbReference type="Pfam" id="PF05090">
    <property type="entry name" value="HTTM"/>
    <property type="match status" value="1"/>
</dbReference>
<keyword evidence="2 5" id="KW-0812">Transmembrane</keyword>
<feature type="domain" description="HTTM-like" evidence="6">
    <location>
        <begin position="14"/>
        <end position="285"/>
    </location>
</feature>
<evidence type="ECO:0000256" key="1">
    <source>
        <dbReference type="ARBA" id="ARBA00004127"/>
    </source>
</evidence>
<evidence type="ECO:0000256" key="5">
    <source>
        <dbReference type="SAM" id="Phobius"/>
    </source>
</evidence>